<evidence type="ECO:0000256" key="5">
    <source>
        <dbReference type="ARBA" id="ARBA00015611"/>
    </source>
</evidence>
<dbReference type="Pfam" id="PF17900">
    <property type="entry name" value="Peptidase_M1_N"/>
    <property type="match status" value="1"/>
</dbReference>
<dbReference type="InterPro" id="IPR026444">
    <property type="entry name" value="Secre_tail"/>
</dbReference>
<dbReference type="EMBL" id="UAWB01000013">
    <property type="protein sequence ID" value="SQB46689.1"/>
    <property type="molecule type" value="Genomic_DNA"/>
</dbReference>
<keyword evidence="8" id="KW-0479">Metal-binding</keyword>
<evidence type="ECO:0000256" key="8">
    <source>
        <dbReference type="ARBA" id="ARBA00022723"/>
    </source>
</evidence>
<dbReference type="PANTHER" id="PTHR11533:SF174">
    <property type="entry name" value="PUROMYCIN-SENSITIVE AMINOPEPTIDASE-RELATED"/>
    <property type="match status" value="1"/>
</dbReference>
<evidence type="ECO:0000256" key="6">
    <source>
        <dbReference type="ARBA" id="ARBA00022438"/>
    </source>
</evidence>
<dbReference type="InterPro" id="IPR001930">
    <property type="entry name" value="Peptidase_M1"/>
</dbReference>
<evidence type="ECO:0000256" key="2">
    <source>
        <dbReference type="ARBA" id="ARBA00001947"/>
    </source>
</evidence>
<accession>A0A2X2ZAJ3</accession>
<evidence type="ECO:0000256" key="10">
    <source>
        <dbReference type="ARBA" id="ARBA00022801"/>
    </source>
</evidence>
<dbReference type="PANTHER" id="PTHR11533">
    <property type="entry name" value="PROTEASE M1 ZINC METALLOPROTEASE"/>
    <property type="match status" value="1"/>
</dbReference>
<gene>
    <name evidence="16" type="primary">pepN_5</name>
    <name evidence="16" type="ORF">NCTC13492_03765</name>
    <name evidence="15" type="ORF">SAMN05421542_0420</name>
</gene>
<comment type="similarity">
    <text evidence="3">Belongs to the peptidase M1 family.</text>
</comment>
<feature type="domain" description="Peptidase M1 membrane alanine aminopeptidase" evidence="13">
    <location>
        <begin position="336"/>
        <end position="485"/>
    </location>
</feature>
<dbReference type="InterPro" id="IPR042097">
    <property type="entry name" value="Aminopeptidase_N-like_N_sf"/>
</dbReference>
<evidence type="ECO:0000259" key="13">
    <source>
        <dbReference type="Pfam" id="PF01433"/>
    </source>
</evidence>
<feature type="domain" description="Aminopeptidase N-like N-terminal" evidence="14">
    <location>
        <begin position="72"/>
        <end position="248"/>
    </location>
</feature>
<dbReference type="GO" id="GO:0042277">
    <property type="term" value="F:peptide binding"/>
    <property type="evidence" value="ECO:0007669"/>
    <property type="project" value="TreeGrafter"/>
</dbReference>
<dbReference type="GO" id="GO:0070006">
    <property type="term" value="F:metalloaminopeptidase activity"/>
    <property type="evidence" value="ECO:0007669"/>
    <property type="project" value="TreeGrafter"/>
</dbReference>
<dbReference type="Gene3D" id="1.10.390.10">
    <property type="entry name" value="Neutral Protease Domain 2"/>
    <property type="match status" value="1"/>
</dbReference>
<dbReference type="GO" id="GO:0006508">
    <property type="term" value="P:proteolysis"/>
    <property type="evidence" value="ECO:0007669"/>
    <property type="project" value="UniProtKB-KW"/>
</dbReference>
<evidence type="ECO:0000256" key="1">
    <source>
        <dbReference type="ARBA" id="ARBA00000098"/>
    </source>
</evidence>
<dbReference type="InterPro" id="IPR027268">
    <property type="entry name" value="Peptidase_M4/M1_CTD_sf"/>
</dbReference>
<evidence type="ECO:0000256" key="9">
    <source>
        <dbReference type="ARBA" id="ARBA00022729"/>
    </source>
</evidence>
<dbReference type="GO" id="GO:0043171">
    <property type="term" value="P:peptide catabolic process"/>
    <property type="evidence" value="ECO:0007669"/>
    <property type="project" value="TreeGrafter"/>
</dbReference>
<evidence type="ECO:0000313" key="17">
    <source>
        <dbReference type="Proteomes" id="UP000199426"/>
    </source>
</evidence>
<dbReference type="InterPro" id="IPR014782">
    <property type="entry name" value="Peptidase_M1_dom"/>
</dbReference>
<dbReference type="GO" id="GO:0005615">
    <property type="term" value="C:extracellular space"/>
    <property type="evidence" value="ECO:0007669"/>
    <property type="project" value="TreeGrafter"/>
</dbReference>
<proteinExistence type="inferred from homology"/>
<name>A0A2X2ZAJ3_CHRJE</name>
<keyword evidence="12" id="KW-0482">Metalloprotease</keyword>
<dbReference type="InterPro" id="IPR050344">
    <property type="entry name" value="Peptidase_M1_aminopeptidases"/>
</dbReference>
<comment type="catalytic activity">
    <reaction evidence="1">
        <text>Release of an N-terminal amino acid, Xaa-|-Yaa- from a peptide, amide or arylamide. Xaa is preferably Ala, but may be most amino acids including Pro (slow action). When a terminal hydrophobic residue is followed by a prolyl residue, the two may be released as an intact Xaa-Pro dipeptide.</text>
        <dbReference type="EC" id="3.4.11.2"/>
    </reaction>
</comment>
<keyword evidence="6 16" id="KW-0031">Aminopeptidase</keyword>
<dbReference type="AlphaFoldDB" id="A0A2X2ZAJ3"/>
<dbReference type="SUPFAM" id="SSF55486">
    <property type="entry name" value="Metalloproteases ('zincins'), catalytic domain"/>
    <property type="match status" value="1"/>
</dbReference>
<evidence type="ECO:0000313" key="18">
    <source>
        <dbReference type="Proteomes" id="UP000251670"/>
    </source>
</evidence>
<evidence type="ECO:0000256" key="12">
    <source>
        <dbReference type="ARBA" id="ARBA00023049"/>
    </source>
</evidence>
<evidence type="ECO:0000256" key="4">
    <source>
        <dbReference type="ARBA" id="ARBA00012564"/>
    </source>
</evidence>
<dbReference type="EC" id="3.4.11.2" evidence="4"/>
<reference evidence="15 17" key="1">
    <citation type="submission" date="2016-10" db="EMBL/GenBank/DDBJ databases">
        <authorList>
            <person name="Varghese N."/>
            <person name="Submissions S."/>
        </authorList>
    </citation>
    <scope>NUCLEOTIDE SEQUENCE [LARGE SCALE GENOMIC DNA]</scope>
    <source>
        <strain evidence="15 17">DSM 19299</strain>
    </source>
</reference>
<comment type="cofactor">
    <cofactor evidence="2">
        <name>Zn(2+)</name>
        <dbReference type="ChEBI" id="CHEBI:29105"/>
    </cofactor>
</comment>
<dbReference type="PRINTS" id="PR00756">
    <property type="entry name" value="ALADIPTASE"/>
</dbReference>
<dbReference type="InterPro" id="IPR045357">
    <property type="entry name" value="Aminopeptidase_N-like_N"/>
</dbReference>
<dbReference type="CDD" id="cd09603">
    <property type="entry name" value="M1_APN_like"/>
    <property type="match status" value="1"/>
</dbReference>
<dbReference type="Gene3D" id="2.60.40.1730">
    <property type="entry name" value="tricorn interacting facor f3 domain"/>
    <property type="match status" value="1"/>
</dbReference>
<dbReference type="NCBIfam" id="TIGR04183">
    <property type="entry name" value="Por_Secre_tail"/>
    <property type="match status" value="1"/>
</dbReference>
<dbReference type="Proteomes" id="UP000199426">
    <property type="component" value="Unassembled WGS sequence"/>
</dbReference>
<keyword evidence="7" id="KW-0645">Protease</keyword>
<evidence type="ECO:0000256" key="3">
    <source>
        <dbReference type="ARBA" id="ARBA00010136"/>
    </source>
</evidence>
<dbReference type="EMBL" id="FNEG01000001">
    <property type="protein sequence ID" value="SDI20567.1"/>
    <property type="molecule type" value="Genomic_DNA"/>
</dbReference>
<evidence type="ECO:0000313" key="15">
    <source>
        <dbReference type="EMBL" id="SDI20567.1"/>
    </source>
</evidence>
<dbReference type="Pfam" id="PF01433">
    <property type="entry name" value="Peptidase_M1"/>
    <property type="match status" value="1"/>
</dbReference>
<evidence type="ECO:0000256" key="11">
    <source>
        <dbReference type="ARBA" id="ARBA00022833"/>
    </source>
</evidence>
<keyword evidence="11" id="KW-0862">Zinc</keyword>
<dbReference type="GO" id="GO:0008270">
    <property type="term" value="F:zinc ion binding"/>
    <property type="evidence" value="ECO:0007669"/>
    <property type="project" value="InterPro"/>
</dbReference>
<evidence type="ECO:0000256" key="7">
    <source>
        <dbReference type="ARBA" id="ARBA00022670"/>
    </source>
</evidence>
<dbReference type="Proteomes" id="UP000251670">
    <property type="component" value="Unassembled WGS sequence"/>
</dbReference>
<dbReference type="GO" id="GO:0016285">
    <property type="term" value="F:alanyl aminopeptidase activity"/>
    <property type="evidence" value="ECO:0007669"/>
    <property type="project" value="UniProtKB-EC"/>
</dbReference>
<dbReference type="GO" id="GO:0016020">
    <property type="term" value="C:membrane"/>
    <property type="evidence" value="ECO:0007669"/>
    <property type="project" value="TreeGrafter"/>
</dbReference>
<keyword evidence="9" id="KW-0732">Signal</keyword>
<protein>
    <recommendedName>
        <fullName evidence="5">Aminopeptidase N</fullName>
        <ecNumber evidence="4">3.4.11.2</ecNumber>
    </recommendedName>
</protein>
<sequence length="659" mass="75138">MIKRFFLYLNTTIFLHMRNFYILMLSFLITQQVYSQKVDQHTEMKGLVEKEMKSFTQKMGAGNVNPNTLNYDLQYQRMDLNIDPAVYAVSGSVTSHFKPNQTMGSIYFDFTNLLTVSQVQYHGNTIPFQQFSTQEIKIDFPASLPANTLDSLTIHYSGAPANNTVMVGNQGSNGIPVFSTLNEPYGAQDWFPTKQSLNDKIEKFDFKITTPSQYSVAANGKLMSEIITTATGKKLTFWRTMYPTAAYLIALSISNFAKQNTTIGNPPFPFVNYIYPSTAGNPGLMSNIEWTKQIMDVFETYFGPYPFRNEKYGHMEYINGGGMEHQTMSSMIGWPKYLIAHELAHQWFGDKVTCAKWNDIWLNEGFAHFAEYVANEKLIMTHDEFMNYLEGRINYITNAAGGTVYVPDAQLNNINRIFDSRLTYTKGGYALRMLKWILGDNVFYQSLKDYHERPALAYNYVTTADFKASLLQSTGKDFTEFFNDWIYGEGYPTYTIKWKQTGSQLAFKVSQTQSSPTVSFFEMPLPVKVTGTSGEVAYLALDNTFNNQYFVENISFPVASVQFNYEYQMVEKNSTVAQDNTLSVSSVEKDDFGLYPNPAKNELFLKGINKETEYSIHGIDGRLIKKSMFKPGKPIQIGELVPGAYIMSINEKYIKFIKH</sequence>
<keyword evidence="17" id="KW-1185">Reference proteome</keyword>
<dbReference type="STRING" id="445960.SAMN05421542_0420"/>
<organism evidence="16 18">
    <name type="scientific">Chryseobacterium jejuense</name>
    <dbReference type="NCBI Taxonomy" id="445960"/>
    <lineage>
        <taxon>Bacteria</taxon>
        <taxon>Pseudomonadati</taxon>
        <taxon>Bacteroidota</taxon>
        <taxon>Flavobacteriia</taxon>
        <taxon>Flavobacteriales</taxon>
        <taxon>Weeksellaceae</taxon>
        <taxon>Chryseobacterium group</taxon>
        <taxon>Chryseobacterium</taxon>
    </lineage>
</organism>
<evidence type="ECO:0000259" key="14">
    <source>
        <dbReference type="Pfam" id="PF17900"/>
    </source>
</evidence>
<dbReference type="GO" id="GO:0005737">
    <property type="term" value="C:cytoplasm"/>
    <property type="evidence" value="ECO:0007669"/>
    <property type="project" value="TreeGrafter"/>
</dbReference>
<evidence type="ECO:0000313" key="16">
    <source>
        <dbReference type="EMBL" id="SQB46689.1"/>
    </source>
</evidence>
<dbReference type="SUPFAM" id="SSF63737">
    <property type="entry name" value="Leukotriene A4 hydrolase N-terminal domain"/>
    <property type="match status" value="1"/>
</dbReference>
<reference evidence="16 18" key="2">
    <citation type="submission" date="2018-06" db="EMBL/GenBank/DDBJ databases">
        <authorList>
            <consortium name="Pathogen Informatics"/>
            <person name="Doyle S."/>
        </authorList>
    </citation>
    <scope>NUCLEOTIDE SEQUENCE [LARGE SCALE GENOMIC DNA]</scope>
    <source>
        <strain evidence="16 18">NCTC13492</strain>
    </source>
</reference>
<keyword evidence="10 16" id="KW-0378">Hydrolase</keyword>